<dbReference type="NCBIfam" id="TIGR03085">
    <property type="entry name" value="TIGR03085 family metal-binding protein"/>
    <property type="match status" value="1"/>
</dbReference>
<name>A0ABS2SK73_9MICO</name>
<dbReference type="SUPFAM" id="SSF109854">
    <property type="entry name" value="DinB/YfiT-like putative metalloenzymes"/>
    <property type="match status" value="1"/>
</dbReference>
<dbReference type="InterPro" id="IPR017517">
    <property type="entry name" value="Maleyloyr_isom"/>
</dbReference>
<evidence type="ECO:0000313" key="2">
    <source>
        <dbReference type="Proteomes" id="UP000809290"/>
    </source>
</evidence>
<comment type="caution">
    <text evidence="1">The sequence shown here is derived from an EMBL/GenBank/DDBJ whole genome shotgun (WGS) entry which is preliminary data.</text>
</comment>
<evidence type="ECO:0000313" key="1">
    <source>
        <dbReference type="EMBL" id="MBM7816669.1"/>
    </source>
</evidence>
<dbReference type="Proteomes" id="UP000809290">
    <property type="component" value="Unassembled WGS sequence"/>
</dbReference>
<protein>
    <submittedName>
        <fullName evidence="1">Uncharacterized protein (TIGR03085 family)</fullName>
    </submittedName>
</protein>
<dbReference type="InterPro" id="IPR034660">
    <property type="entry name" value="DinB/YfiT-like"/>
</dbReference>
<dbReference type="NCBIfam" id="TIGR03083">
    <property type="entry name" value="maleylpyruvate isomerase family mycothiol-dependent enzyme"/>
    <property type="match status" value="1"/>
</dbReference>
<reference evidence="1 2" key="1">
    <citation type="submission" date="2021-01" db="EMBL/GenBank/DDBJ databases">
        <title>Sequencing the genomes of 1000 actinobacteria strains.</title>
        <authorList>
            <person name="Klenk H.-P."/>
        </authorList>
    </citation>
    <scope>NUCLEOTIDE SEQUENCE [LARGE SCALE GENOMIC DNA]</scope>
    <source>
        <strain evidence="1 2">DSM 13657</strain>
    </source>
</reference>
<accession>A0ABS2SK73</accession>
<dbReference type="EMBL" id="JAFBCP010000001">
    <property type="protein sequence ID" value="MBM7816669.1"/>
    <property type="molecule type" value="Genomic_DNA"/>
</dbReference>
<dbReference type="InterPro" id="IPR017519">
    <property type="entry name" value="CHP03085"/>
</dbReference>
<dbReference type="RefSeq" id="WP_204515405.1">
    <property type="nucleotide sequence ID" value="NZ_JAFBCP010000001.1"/>
</dbReference>
<keyword evidence="2" id="KW-1185">Reference proteome</keyword>
<gene>
    <name evidence="1" type="ORF">JOE56_001363</name>
</gene>
<organism evidence="1 2">
    <name type="scientific">Brevibacterium paucivorans</name>
    <dbReference type="NCBI Taxonomy" id="170994"/>
    <lineage>
        <taxon>Bacteria</taxon>
        <taxon>Bacillati</taxon>
        <taxon>Actinomycetota</taxon>
        <taxon>Actinomycetes</taxon>
        <taxon>Micrococcales</taxon>
        <taxon>Brevibacteriaceae</taxon>
        <taxon>Brevibacterium</taxon>
    </lineage>
</organism>
<proteinExistence type="predicted"/>
<sequence>MTNFARAERLSVAALLREIGPDAPTLCEGWTTLDLAVHLVIRDRYPAALPANASDKAGKVEFFAKRTAMRESELKALPWDKLVGMVAAGPGVLSPMGWTPVDVLTNTGEFYVHHEDIRRARKGWEPRNILPELEAQLWNVCKPLAHSPSVRNEGPLIVRAPGHGELHVGNTDEGAAVLEGKPSELVMYLFGRKDHAQVSLRS</sequence>